<keyword evidence="3" id="KW-0862">Zinc</keyword>
<dbReference type="InterPro" id="IPR000962">
    <property type="entry name" value="Znf_DskA_TraR"/>
</dbReference>
<dbReference type="EMBL" id="FNVD01000009">
    <property type="protein sequence ID" value="SEG05848.1"/>
    <property type="molecule type" value="Genomic_DNA"/>
</dbReference>
<evidence type="ECO:0000256" key="1">
    <source>
        <dbReference type="ARBA" id="ARBA00022723"/>
    </source>
</evidence>
<dbReference type="AlphaFoldDB" id="A0A1H5X278"/>
<dbReference type="PANTHER" id="PTHR33823">
    <property type="entry name" value="RNA POLYMERASE-BINDING TRANSCRIPTION FACTOR DKSA-RELATED"/>
    <property type="match status" value="1"/>
</dbReference>
<reference evidence="6 7" key="1">
    <citation type="submission" date="2016-10" db="EMBL/GenBank/DDBJ databases">
        <authorList>
            <person name="de Groot N.N."/>
        </authorList>
    </citation>
    <scope>NUCLEOTIDE SEQUENCE [LARGE SCALE GENOMIC DNA]</scope>
    <source>
        <strain evidence="6 7">DSM 23413</strain>
    </source>
</reference>
<dbReference type="Proteomes" id="UP000236742">
    <property type="component" value="Unassembled WGS sequence"/>
</dbReference>
<keyword evidence="7" id="KW-1185">Reference proteome</keyword>
<sequence>MGEIPIVNEAEQAKFAALIRARLMEIERENALGQDGRSVVQLDQQSVGRLSRMDALQNQAMAKAQQARRDLESRRLRAALARIDEGEFGWCEDCGEEIPIRRLELDPAATRCVSCAAG</sequence>
<accession>A0A1H5X278</accession>
<dbReference type="Gene3D" id="1.20.120.910">
    <property type="entry name" value="DksA, coiled-coil domain"/>
    <property type="match status" value="1"/>
</dbReference>
<dbReference type="PROSITE" id="PS51128">
    <property type="entry name" value="ZF_DKSA_2"/>
    <property type="match status" value="1"/>
</dbReference>
<evidence type="ECO:0000256" key="3">
    <source>
        <dbReference type="ARBA" id="ARBA00022833"/>
    </source>
</evidence>
<evidence type="ECO:0000256" key="4">
    <source>
        <dbReference type="PROSITE-ProRule" id="PRU00510"/>
    </source>
</evidence>
<dbReference type="InterPro" id="IPR020458">
    <property type="entry name" value="Znf_DskA_TraR_CS"/>
</dbReference>
<proteinExistence type="predicted"/>
<dbReference type="OrthoDB" id="1121111at2"/>
<gene>
    <name evidence="6" type="ORF">SAMN05421751_109150</name>
</gene>
<feature type="domain" description="Zinc finger DksA/TraR C4-type" evidence="5">
    <location>
        <begin position="86"/>
        <end position="117"/>
    </location>
</feature>
<evidence type="ECO:0000259" key="5">
    <source>
        <dbReference type="Pfam" id="PF01258"/>
    </source>
</evidence>
<evidence type="ECO:0000256" key="2">
    <source>
        <dbReference type="ARBA" id="ARBA00022771"/>
    </source>
</evidence>
<evidence type="ECO:0000313" key="6">
    <source>
        <dbReference type="EMBL" id="SEG05848.1"/>
    </source>
</evidence>
<organism evidence="6 7">
    <name type="scientific">Jhaorihella thermophila</name>
    <dbReference type="NCBI Taxonomy" id="488547"/>
    <lineage>
        <taxon>Bacteria</taxon>
        <taxon>Pseudomonadati</taxon>
        <taxon>Pseudomonadota</taxon>
        <taxon>Alphaproteobacteria</taxon>
        <taxon>Rhodobacterales</taxon>
        <taxon>Paracoccaceae</taxon>
        <taxon>Jhaorihella</taxon>
    </lineage>
</organism>
<protein>
    <submittedName>
        <fullName evidence="6">DnaK suppressor protein</fullName>
    </submittedName>
</protein>
<feature type="zinc finger region" description="dksA C4-type" evidence="4">
    <location>
        <begin position="91"/>
        <end position="115"/>
    </location>
</feature>
<keyword evidence="1" id="KW-0479">Metal-binding</keyword>
<evidence type="ECO:0000313" key="7">
    <source>
        <dbReference type="Proteomes" id="UP000236742"/>
    </source>
</evidence>
<dbReference type="GO" id="GO:0008270">
    <property type="term" value="F:zinc ion binding"/>
    <property type="evidence" value="ECO:0007669"/>
    <property type="project" value="UniProtKB-KW"/>
</dbReference>
<dbReference type="PROSITE" id="PS01102">
    <property type="entry name" value="ZF_DKSA_1"/>
    <property type="match status" value="1"/>
</dbReference>
<dbReference type="SUPFAM" id="SSF57716">
    <property type="entry name" value="Glucocorticoid receptor-like (DNA-binding domain)"/>
    <property type="match status" value="1"/>
</dbReference>
<dbReference type="PANTHER" id="PTHR33823:SF4">
    <property type="entry name" value="GENERAL STRESS PROTEIN 16O"/>
    <property type="match status" value="1"/>
</dbReference>
<keyword evidence="2" id="KW-0863">Zinc-finger</keyword>
<dbReference type="Pfam" id="PF01258">
    <property type="entry name" value="zf-dskA_traR"/>
    <property type="match status" value="1"/>
</dbReference>
<name>A0A1H5X278_9RHOB</name>